<name>A0ABV4CP41_9PSEU</name>
<gene>
    <name evidence="2" type="ORF">AB8O55_22550</name>
</gene>
<dbReference type="Proteomes" id="UP001564626">
    <property type="component" value="Unassembled WGS sequence"/>
</dbReference>
<dbReference type="Gene3D" id="3.40.50.620">
    <property type="entry name" value="HUPs"/>
    <property type="match status" value="1"/>
</dbReference>
<evidence type="ECO:0000313" key="3">
    <source>
        <dbReference type="Proteomes" id="UP001564626"/>
    </source>
</evidence>
<feature type="compositionally biased region" description="Pro residues" evidence="1">
    <location>
        <begin position="178"/>
        <end position="188"/>
    </location>
</feature>
<dbReference type="RefSeq" id="WP_369775332.1">
    <property type="nucleotide sequence ID" value="NZ_JBGEHV010000051.1"/>
</dbReference>
<accession>A0ABV4CP41</accession>
<protein>
    <submittedName>
        <fullName evidence="2">Uncharacterized protein</fullName>
    </submittedName>
</protein>
<feature type="compositionally biased region" description="Basic residues" evidence="1">
    <location>
        <begin position="204"/>
        <end position="213"/>
    </location>
</feature>
<dbReference type="InterPro" id="IPR014729">
    <property type="entry name" value="Rossmann-like_a/b/a_fold"/>
</dbReference>
<organism evidence="2 3">
    <name type="scientific">Saccharopolyspora cebuensis</name>
    <dbReference type="NCBI Taxonomy" id="418759"/>
    <lineage>
        <taxon>Bacteria</taxon>
        <taxon>Bacillati</taxon>
        <taxon>Actinomycetota</taxon>
        <taxon>Actinomycetes</taxon>
        <taxon>Pseudonocardiales</taxon>
        <taxon>Pseudonocardiaceae</taxon>
        <taxon>Saccharopolyspora</taxon>
    </lineage>
</organism>
<dbReference type="SUPFAM" id="SSF52402">
    <property type="entry name" value="Adenine nucleotide alpha hydrolases-like"/>
    <property type="match status" value="1"/>
</dbReference>
<feature type="compositionally biased region" description="Pro residues" evidence="1">
    <location>
        <begin position="144"/>
        <end position="153"/>
    </location>
</feature>
<feature type="compositionally biased region" description="Low complexity" evidence="1">
    <location>
        <begin position="164"/>
        <end position="174"/>
    </location>
</feature>
<proteinExistence type="predicted"/>
<evidence type="ECO:0000313" key="2">
    <source>
        <dbReference type="EMBL" id="MEY8042203.1"/>
    </source>
</evidence>
<reference evidence="2 3" key="1">
    <citation type="submission" date="2024-08" db="EMBL/GenBank/DDBJ databases">
        <title>Genome mining of Saccharopolyspora cebuensis PGLac3 from Nigerian medicinal plant.</title>
        <authorList>
            <person name="Ezeobiora C.E."/>
            <person name="Igbokwe N.H."/>
            <person name="Amin D.H."/>
            <person name="Mendie U.E."/>
        </authorList>
    </citation>
    <scope>NUCLEOTIDE SEQUENCE [LARGE SCALE GENOMIC DNA]</scope>
    <source>
        <strain evidence="2 3">PGLac3</strain>
    </source>
</reference>
<dbReference type="EMBL" id="JBGEHV010000051">
    <property type="protein sequence ID" value="MEY8042203.1"/>
    <property type="molecule type" value="Genomic_DNA"/>
</dbReference>
<evidence type="ECO:0000256" key="1">
    <source>
        <dbReference type="SAM" id="MobiDB-lite"/>
    </source>
</evidence>
<feature type="region of interest" description="Disordered" evidence="1">
    <location>
        <begin position="138"/>
        <end position="257"/>
    </location>
</feature>
<feature type="compositionally biased region" description="Low complexity" evidence="1">
    <location>
        <begin position="224"/>
        <end position="241"/>
    </location>
</feature>
<keyword evidence="3" id="KW-1185">Reference proteome</keyword>
<sequence>MIGAEVVALVVVRDGELPAGADETTAECAGAVLLTGTGTGEAARSLTAARQVWCLELGGTGPHAVAAAVRPLLAEVPVVVLPASPDGRDLAPHLALAWDRPLLAGAVRCTREEAVLPRLDDRVELRAEFTGPVVVTLRTGVRGTPPPVPPPHPTDLTRSGAVDPGAGAPATRPAGGRGPPPPPRPGGPAPGLSTQVRGTFIRASRMKVPRTHHPSGGWTRRWWRCSARSRGAPSSPSRGGSWPPGPGRCRPVRTAGR</sequence>
<comment type="caution">
    <text evidence="2">The sequence shown here is derived from an EMBL/GenBank/DDBJ whole genome shotgun (WGS) entry which is preliminary data.</text>
</comment>